<keyword evidence="1" id="KW-0472">Membrane</keyword>
<gene>
    <name evidence="2" type="ORF">B0A89_03155</name>
</gene>
<dbReference type="AlphaFoldDB" id="A0A1W6CVF9"/>
<accession>A0A1W6CVF9</accession>
<protein>
    <recommendedName>
        <fullName evidence="4">DUF1761 domain-containing protein</fullName>
    </recommendedName>
</protein>
<organism evidence="2 3">
    <name type="scientific">Paracoccus contaminans</name>
    <dbReference type="NCBI Taxonomy" id="1945662"/>
    <lineage>
        <taxon>Bacteria</taxon>
        <taxon>Pseudomonadati</taxon>
        <taxon>Pseudomonadota</taxon>
        <taxon>Alphaproteobacteria</taxon>
        <taxon>Rhodobacterales</taxon>
        <taxon>Paracoccaceae</taxon>
        <taxon>Paracoccus</taxon>
    </lineage>
</organism>
<dbReference type="InterPro" id="IPR013879">
    <property type="entry name" value="DUF1761"/>
</dbReference>
<feature type="transmembrane region" description="Helical" evidence="1">
    <location>
        <begin position="98"/>
        <end position="119"/>
    </location>
</feature>
<sequence>MGRDPGTRRHTCRKGLNFMELLIVIAAAILAWVAGAIWYRLTDRIYGESSALQVRNTGHPLSRSVTPYLLAGVALVAVAAMMRVLFLRAGIDGIMAGLGWGLGIGAAVVAPWFVIANTYSPRPMIMTLVDMGHAMMTCALIGVVMGAI</sequence>
<feature type="transmembrane region" description="Helical" evidence="1">
    <location>
        <begin position="21"/>
        <end position="41"/>
    </location>
</feature>
<dbReference type="Pfam" id="PF08570">
    <property type="entry name" value="DUF1761"/>
    <property type="match status" value="1"/>
</dbReference>
<feature type="transmembrane region" description="Helical" evidence="1">
    <location>
        <begin position="125"/>
        <end position="147"/>
    </location>
</feature>
<reference evidence="2 3" key="1">
    <citation type="submission" date="2017-03" db="EMBL/GenBank/DDBJ databases">
        <title>Genome sequence of Paracoccus contaminans isolated from a water microcosm.</title>
        <authorList>
            <person name="Aurass P."/>
            <person name="Karste S."/>
            <person name="Trost E."/>
            <person name="Glaeser S.P."/>
            <person name="Kaempfer P."/>
            <person name="Flieger A."/>
        </authorList>
    </citation>
    <scope>NUCLEOTIDE SEQUENCE [LARGE SCALE GENOMIC DNA]</scope>
    <source>
        <strain evidence="3">RKI 16-01929T\LMG 29738T\CCM 8701T\CIP 111112T</strain>
    </source>
</reference>
<feature type="transmembrane region" description="Helical" evidence="1">
    <location>
        <begin position="65"/>
        <end position="86"/>
    </location>
</feature>
<keyword evidence="1" id="KW-0812">Transmembrane</keyword>
<keyword evidence="3" id="KW-1185">Reference proteome</keyword>
<dbReference type="STRING" id="1945662.B0A89_03155"/>
<evidence type="ECO:0000256" key="1">
    <source>
        <dbReference type="SAM" id="Phobius"/>
    </source>
</evidence>
<name>A0A1W6CVF9_9RHOB</name>
<evidence type="ECO:0000313" key="2">
    <source>
        <dbReference type="EMBL" id="ARJ68779.1"/>
    </source>
</evidence>
<dbReference type="KEGG" id="pcon:B0A89_03155"/>
<dbReference type="EMBL" id="CP020612">
    <property type="protein sequence ID" value="ARJ68779.1"/>
    <property type="molecule type" value="Genomic_DNA"/>
</dbReference>
<evidence type="ECO:0008006" key="4">
    <source>
        <dbReference type="Google" id="ProtNLM"/>
    </source>
</evidence>
<proteinExistence type="predicted"/>
<dbReference type="OrthoDB" id="344736at2"/>
<dbReference type="Proteomes" id="UP000193017">
    <property type="component" value="Chromosome"/>
</dbReference>
<evidence type="ECO:0000313" key="3">
    <source>
        <dbReference type="Proteomes" id="UP000193017"/>
    </source>
</evidence>
<keyword evidence="1" id="KW-1133">Transmembrane helix</keyword>